<dbReference type="Gene3D" id="3.40.50.720">
    <property type="entry name" value="NAD(P)-binding Rossmann-like Domain"/>
    <property type="match status" value="2"/>
</dbReference>
<dbReference type="GO" id="GO:0051287">
    <property type="term" value="F:NAD binding"/>
    <property type="evidence" value="ECO:0007669"/>
    <property type="project" value="InterPro"/>
</dbReference>
<evidence type="ECO:0000256" key="3">
    <source>
        <dbReference type="ARBA" id="ARBA00023027"/>
    </source>
</evidence>
<dbReference type="STRING" id="1036779.SAMN04515666_10465"/>
<dbReference type="FunFam" id="3.40.50.720:FF:000203">
    <property type="entry name" value="D-3-phosphoglycerate dehydrogenase (SerA)"/>
    <property type="match status" value="1"/>
</dbReference>
<dbReference type="PANTHER" id="PTHR43333">
    <property type="entry name" value="2-HACID_DH_C DOMAIN-CONTAINING PROTEIN"/>
    <property type="match status" value="1"/>
</dbReference>
<evidence type="ECO:0000259" key="6">
    <source>
        <dbReference type="Pfam" id="PF02826"/>
    </source>
</evidence>
<dbReference type="RefSeq" id="WP_091834617.1">
    <property type="nucleotide sequence ID" value="NZ_FOAN01000004.1"/>
</dbReference>
<keyword evidence="3" id="KW-0520">NAD</keyword>
<feature type="domain" description="D-isomer specific 2-hydroxyacid dehydrogenase catalytic" evidence="5">
    <location>
        <begin position="38"/>
        <end position="315"/>
    </location>
</feature>
<comment type="similarity">
    <text evidence="1 4">Belongs to the D-isomer specific 2-hydroxyacid dehydrogenase family.</text>
</comment>
<feature type="domain" description="D-isomer specific 2-hydroxyacid dehydrogenase NAD-binding" evidence="6">
    <location>
        <begin position="111"/>
        <end position="290"/>
    </location>
</feature>
<gene>
    <name evidence="7" type="ORF">SAMN04515666_10465</name>
</gene>
<dbReference type="InterPro" id="IPR006140">
    <property type="entry name" value="D-isomer_DH_NAD-bd"/>
</dbReference>
<evidence type="ECO:0000259" key="5">
    <source>
        <dbReference type="Pfam" id="PF00389"/>
    </source>
</evidence>
<organism evidence="7 8">
    <name type="scientific">Bosea lupini</name>
    <dbReference type="NCBI Taxonomy" id="1036779"/>
    <lineage>
        <taxon>Bacteria</taxon>
        <taxon>Pseudomonadati</taxon>
        <taxon>Pseudomonadota</taxon>
        <taxon>Alphaproteobacteria</taxon>
        <taxon>Hyphomicrobiales</taxon>
        <taxon>Boseaceae</taxon>
        <taxon>Bosea</taxon>
    </lineage>
</organism>
<dbReference type="EMBL" id="FOAN01000004">
    <property type="protein sequence ID" value="SEL49300.1"/>
    <property type="molecule type" value="Genomic_DNA"/>
</dbReference>
<proteinExistence type="inferred from homology"/>
<reference evidence="8" key="1">
    <citation type="submission" date="2016-10" db="EMBL/GenBank/DDBJ databases">
        <authorList>
            <person name="Varghese N."/>
            <person name="Submissions S."/>
        </authorList>
    </citation>
    <scope>NUCLEOTIDE SEQUENCE [LARGE SCALE GENOMIC DNA]</scope>
    <source>
        <strain evidence="8">LMG 26383,CCUG 61248,R- 45681</strain>
    </source>
</reference>
<evidence type="ECO:0000313" key="7">
    <source>
        <dbReference type="EMBL" id="SEL49300.1"/>
    </source>
</evidence>
<keyword evidence="2 4" id="KW-0560">Oxidoreductase</keyword>
<name>A0A1H7QMK0_9HYPH</name>
<dbReference type="SUPFAM" id="SSF52283">
    <property type="entry name" value="Formate/glycerate dehydrogenase catalytic domain-like"/>
    <property type="match status" value="1"/>
</dbReference>
<evidence type="ECO:0000256" key="4">
    <source>
        <dbReference type="RuleBase" id="RU003719"/>
    </source>
</evidence>
<dbReference type="CDD" id="cd05300">
    <property type="entry name" value="2-Hacid_dh_1"/>
    <property type="match status" value="1"/>
</dbReference>
<sequence>MQPWPKQSALTIGFAHAAYQLRDEYLARNGAAASFEVRTVDDLKARAAEADVLVVSGLWRNEILDGLGKLRFIQSISAGTDQFDKPKLAAAGVRLASAQGANERAVAEHAISLILALARQLHLARDNQAKANWRPMIGDRSRREDELGGRTLVIVGLGRIGLRLAAIASAFGMRVIGVRRRPGSEPNVEAIVPPAELHAALAKADFVALTCPLTQETEGLIDAAALAAMKPSAYLINVARGRVVDEPALIAALEAGRIAGAGIDCVYEEPLPASSPLWAMPQVLLTPHSAGETRAYESNVVDILLDNLGRLERGEAALLNQIV</sequence>
<dbReference type="OrthoDB" id="9793626at2"/>
<dbReference type="InterPro" id="IPR006139">
    <property type="entry name" value="D-isomer_2_OHA_DH_cat_dom"/>
</dbReference>
<dbReference type="Pfam" id="PF00389">
    <property type="entry name" value="2-Hacid_dh"/>
    <property type="match status" value="1"/>
</dbReference>
<dbReference type="GO" id="GO:0016616">
    <property type="term" value="F:oxidoreductase activity, acting on the CH-OH group of donors, NAD or NADP as acceptor"/>
    <property type="evidence" value="ECO:0007669"/>
    <property type="project" value="InterPro"/>
</dbReference>
<keyword evidence="8" id="KW-1185">Reference proteome</keyword>
<dbReference type="Proteomes" id="UP000199664">
    <property type="component" value="Unassembled WGS sequence"/>
</dbReference>
<accession>A0A1H7QMK0</accession>
<evidence type="ECO:0000313" key="8">
    <source>
        <dbReference type="Proteomes" id="UP000199664"/>
    </source>
</evidence>
<evidence type="ECO:0000256" key="1">
    <source>
        <dbReference type="ARBA" id="ARBA00005854"/>
    </source>
</evidence>
<dbReference type="InterPro" id="IPR029753">
    <property type="entry name" value="D-isomer_DH_CS"/>
</dbReference>
<protein>
    <submittedName>
        <fullName evidence="7">Phosphoglycerate dehydrogenase</fullName>
    </submittedName>
</protein>
<dbReference type="InterPro" id="IPR036291">
    <property type="entry name" value="NAD(P)-bd_dom_sf"/>
</dbReference>
<dbReference type="SUPFAM" id="SSF51735">
    <property type="entry name" value="NAD(P)-binding Rossmann-fold domains"/>
    <property type="match status" value="1"/>
</dbReference>
<dbReference type="PANTHER" id="PTHR43333:SF1">
    <property type="entry name" value="D-ISOMER SPECIFIC 2-HYDROXYACID DEHYDROGENASE NAD-BINDING DOMAIN-CONTAINING PROTEIN"/>
    <property type="match status" value="1"/>
</dbReference>
<dbReference type="Pfam" id="PF02826">
    <property type="entry name" value="2-Hacid_dh_C"/>
    <property type="match status" value="1"/>
</dbReference>
<dbReference type="AlphaFoldDB" id="A0A1H7QMK0"/>
<dbReference type="PROSITE" id="PS00671">
    <property type="entry name" value="D_2_HYDROXYACID_DH_3"/>
    <property type="match status" value="1"/>
</dbReference>
<evidence type="ECO:0000256" key="2">
    <source>
        <dbReference type="ARBA" id="ARBA00023002"/>
    </source>
</evidence>